<comment type="caution">
    <text evidence="1">The sequence shown here is derived from an EMBL/GenBank/DDBJ whole genome shotgun (WGS) entry which is preliminary data.</text>
</comment>
<dbReference type="EMBL" id="JBHTBH010000002">
    <property type="protein sequence ID" value="MFC7327185.1"/>
    <property type="molecule type" value="Genomic_DNA"/>
</dbReference>
<dbReference type="Proteomes" id="UP001596540">
    <property type="component" value="Unassembled WGS sequence"/>
</dbReference>
<accession>A0ABW2KCH6</accession>
<protein>
    <submittedName>
        <fullName evidence="1">Uncharacterized protein</fullName>
    </submittedName>
</protein>
<dbReference type="RefSeq" id="WP_379869370.1">
    <property type="nucleotide sequence ID" value="NZ_JBHTBH010000002.1"/>
</dbReference>
<keyword evidence="2" id="KW-1185">Reference proteome</keyword>
<sequence length="109" mass="12035">MSNEFCGDTSPACGGPRSVELLYAFRSGNQGWNVAMAHGVRMAERMQGCRIITLRPDLYVRLPEKFTVNPCPAAVGETVVINRMETSCRAAWASWDQCPGSVDIRHAFL</sequence>
<evidence type="ECO:0000313" key="1">
    <source>
        <dbReference type="EMBL" id="MFC7327185.1"/>
    </source>
</evidence>
<evidence type="ECO:0000313" key="2">
    <source>
        <dbReference type="Proteomes" id="UP001596540"/>
    </source>
</evidence>
<organism evidence="1 2">
    <name type="scientific">Marinactinospora rubrisoli</name>
    <dbReference type="NCBI Taxonomy" id="2715399"/>
    <lineage>
        <taxon>Bacteria</taxon>
        <taxon>Bacillati</taxon>
        <taxon>Actinomycetota</taxon>
        <taxon>Actinomycetes</taxon>
        <taxon>Streptosporangiales</taxon>
        <taxon>Nocardiopsidaceae</taxon>
        <taxon>Marinactinospora</taxon>
    </lineage>
</organism>
<reference evidence="2" key="1">
    <citation type="journal article" date="2019" name="Int. J. Syst. Evol. Microbiol.">
        <title>The Global Catalogue of Microorganisms (GCM) 10K type strain sequencing project: providing services to taxonomists for standard genome sequencing and annotation.</title>
        <authorList>
            <consortium name="The Broad Institute Genomics Platform"/>
            <consortium name="The Broad Institute Genome Sequencing Center for Infectious Disease"/>
            <person name="Wu L."/>
            <person name="Ma J."/>
        </authorList>
    </citation>
    <scope>NUCLEOTIDE SEQUENCE [LARGE SCALE GENOMIC DNA]</scope>
    <source>
        <strain evidence="2">CGMCC 4.7382</strain>
    </source>
</reference>
<gene>
    <name evidence="1" type="ORF">ACFQRF_05470</name>
</gene>
<name>A0ABW2KCH6_9ACTN</name>
<proteinExistence type="predicted"/>